<dbReference type="FunFam" id="3.40.1030.10:FF:000002">
    <property type="entry name" value="Anthranilate phosphoribosyltransferase"/>
    <property type="match status" value="1"/>
</dbReference>
<keyword evidence="5 9" id="KW-0808">Transferase</keyword>
<dbReference type="PANTHER" id="PTHR43285:SF2">
    <property type="entry name" value="ANTHRANILATE PHOSPHORIBOSYLTRANSFERASE"/>
    <property type="match status" value="1"/>
</dbReference>
<evidence type="ECO:0000256" key="2">
    <source>
        <dbReference type="ARBA" id="ARBA00011948"/>
    </source>
</evidence>
<dbReference type="GO" id="GO:0004048">
    <property type="term" value="F:anthranilate phosphoribosyltransferase activity"/>
    <property type="evidence" value="ECO:0007669"/>
    <property type="project" value="UniProtKB-EC"/>
</dbReference>
<dbReference type="InterPro" id="IPR000312">
    <property type="entry name" value="Glycosyl_Trfase_fam3"/>
</dbReference>
<keyword evidence="6" id="KW-0822">Tryptophan biosynthesis</keyword>
<evidence type="ECO:0000256" key="7">
    <source>
        <dbReference type="ARBA" id="ARBA00023141"/>
    </source>
</evidence>
<accession>D9PJ72</accession>
<name>D9PJ72_9ZZZZ</name>
<dbReference type="Pfam" id="PF00591">
    <property type="entry name" value="Glycos_transf_3"/>
    <property type="match status" value="1"/>
</dbReference>
<comment type="caution">
    <text evidence="9">The sequence shown here is derived from an EMBL/GenBank/DDBJ whole genome shotgun (WGS) entry which is preliminary data.</text>
</comment>
<feature type="domain" description="Glycosyl transferase family 3" evidence="8">
    <location>
        <begin position="59"/>
        <end position="310"/>
    </location>
</feature>
<dbReference type="InterPro" id="IPR005940">
    <property type="entry name" value="Anthranilate_Pribosyl_Tfrase"/>
</dbReference>
<evidence type="ECO:0000256" key="1">
    <source>
        <dbReference type="ARBA" id="ARBA00004907"/>
    </source>
</evidence>
<evidence type="ECO:0000256" key="5">
    <source>
        <dbReference type="ARBA" id="ARBA00022679"/>
    </source>
</evidence>
<reference evidence="9" key="1">
    <citation type="submission" date="2010-07" db="EMBL/GenBank/DDBJ databases">
        <authorList>
            <consortium name="CONSOLIDER consortium CSD2007-00005"/>
            <person name="Guazzaroni M.-E."/>
            <person name="Richter M."/>
            <person name="Garcia-Salamanca A."/>
            <person name="Yarza P."/>
            <person name="Ferrer M."/>
        </authorList>
    </citation>
    <scope>NUCLEOTIDE SEQUENCE</scope>
</reference>
<dbReference type="GO" id="GO:0000162">
    <property type="term" value="P:L-tryptophan biosynthetic process"/>
    <property type="evidence" value="ECO:0007669"/>
    <property type="project" value="UniProtKB-KW"/>
</dbReference>
<dbReference type="EC" id="2.4.2.18" evidence="2"/>
<evidence type="ECO:0000256" key="6">
    <source>
        <dbReference type="ARBA" id="ARBA00022822"/>
    </source>
</evidence>
<dbReference type="GO" id="GO:0005829">
    <property type="term" value="C:cytosol"/>
    <property type="evidence" value="ECO:0007669"/>
    <property type="project" value="TreeGrafter"/>
</dbReference>
<evidence type="ECO:0000313" key="9">
    <source>
        <dbReference type="EMBL" id="EFK96385.1"/>
    </source>
</evidence>
<dbReference type="SUPFAM" id="SSF52418">
    <property type="entry name" value="Nucleoside phosphorylase/phosphoribosyltransferase catalytic domain"/>
    <property type="match status" value="1"/>
</dbReference>
<evidence type="ECO:0000259" key="8">
    <source>
        <dbReference type="Pfam" id="PF00591"/>
    </source>
</evidence>
<dbReference type="NCBIfam" id="TIGR01245">
    <property type="entry name" value="trpD"/>
    <property type="match status" value="1"/>
</dbReference>
<proteinExistence type="inferred from homology"/>
<sequence>MLTQVNFEKLFANEMSEEEAREFLIALYENGESSSDLAIAARVMRGYSKELVIPDELREKAIDIVGTGGDKSGTFNISSATSLLLASMGCYVAKHGNRSITSNSGSADVLEKLGINLNLTTEQQALMLENVGFCFMFAPNHHPAMKHITPIRHSIPHRTIFNLLGPLTNPANVKKYLIGVSEPKFIDIVANALVDLGIKRAMVVSSIDNVDEISISTKTKFAFVEDNFVSHGEIDPIELGFKQYESSEVLGGNSEINAGIIRDVFSGKEKGAKRDIIVINAAFALFIEGSAIDLKDGIQKANAALDSKKAMSHLEKIIEFSNSFK</sequence>
<dbReference type="Gene3D" id="3.40.1030.10">
    <property type="entry name" value="Nucleoside phosphorylase/phosphoribosyltransferase catalytic domain"/>
    <property type="match status" value="1"/>
</dbReference>
<comment type="pathway">
    <text evidence="1">Amino-acid biosynthesis; L-tryptophan biosynthesis; L-tryptophan from chorismate: step 2/5.</text>
</comment>
<dbReference type="AlphaFoldDB" id="D9PJ72"/>
<keyword evidence="7" id="KW-0057">Aromatic amino acid biosynthesis</keyword>
<keyword evidence="4 9" id="KW-0328">Glycosyltransferase</keyword>
<dbReference type="Gene3D" id="1.20.970.10">
    <property type="entry name" value="Transferase, Pyrimidine Nucleoside Phosphorylase, Chain C"/>
    <property type="match status" value="1"/>
</dbReference>
<dbReference type="HAMAP" id="MF_00211">
    <property type="entry name" value="TrpD"/>
    <property type="match status" value="1"/>
</dbReference>
<dbReference type="EMBL" id="ADZX01000500">
    <property type="protein sequence ID" value="EFK96385.1"/>
    <property type="molecule type" value="Genomic_DNA"/>
</dbReference>
<reference evidence="9" key="2">
    <citation type="journal article" date="2011" name="Microb. Ecol.">
        <title>Taxonomic and Functional Metagenomic Profiling of the Microbial Community in the Anoxic Sediment of a Sub-saline Shallow Lake (Laguna de Carrizo, Central Spain).</title>
        <authorList>
            <person name="Ferrer M."/>
            <person name="Guazzaroni M.E."/>
            <person name="Richter M."/>
            <person name="Garcia-Salamanca A."/>
            <person name="Yarza P."/>
            <person name="Suarez-Suarez A."/>
            <person name="Solano J."/>
            <person name="Alcaide M."/>
            <person name="van Dillewijn P."/>
            <person name="Molina-Henares M.A."/>
            <person name="Lopez-Cortes N."/>
            <person name="Al-Ramahi Y."/>
            <person name="Guerrero C."/>
            <person name="Acosta A."/>
            <person name="de Eugenio L.I."/>
            <person name="Martinez V."/>
            <person name="Marques S."/>
            <person name="Rojo F."/>
            <person name="Santero E."/>
            <person name="Genilloud O."/>
            <person name="Perez-Perez J."/>
            <person name="Rossello-Mora R."/>
            <person name="Ramos J.L."/>
        </authorList>
    </citation>
    <scope>NUCLEOTIDE SEQUENCE</scope>
</reference>
<organism evidence="9">
    <name type="scientific">sediment metagenome</name>
    <dbReference type="NCBI Taxonomy" id="749907"/>
    <lineage>
        <taxon>unclassified sequences</taxon>
        <taxon>metagenomes</taxon>
        <taxon>ecological metagenomes</taxon>
    </lineage>
</organism>
<evidence type="ECO:0000256" key="3">
    <source>
        <dbReference type="ARBA" id="ARBA00022605"/>
    </source>
</evidence>
<protein>
    <recommendedName>
        <fullName evidence="2">anthranilate phosphoribosyltransferase</fullName>
        <ecNumber evidence="2">2.4.2.18</ecNumber>
    </recommendedName>
</protein>
<keyword evidence="3" id="KW-0028">Amino-acid biosynthesis</keyword>
<gene>
    <name evidence="9" type="primary">trpD</name>
    <name evidence="9" type="ORF">LDC_1581</name>
</gene>
<evidence type="ECO:0000256" key="4">
    <source>
        <dbReference type="ARBA" id="ARBA00022676"/>
    </source>
</evidence>
<dbReference type="PANTHER" id="PTHR43285">
    <property type="entry name" value="ANTHRANILATE PHOSPHORIBOSYLTRANSFERASE"/>
    <property type="match status" value="1"/>
</dbReference>
<dbReference type="InterPro" id="IPR035902">
    <property type="entry name" value="Nuc_phospho_transferase"/>
</dbReference>